<feature type="signal peptide" evidence="1">
    <location>
        <begin position="1"/>
        <end position="24"/>
    </location>
</feature>
<evidence type="ECO:0000313" key="3">
    <source>
        <dbReference type="Proteomes" id="UP000824262"/>
    </source>
</evidence>
<dbReference type="Proteomes" id="UP000824262">
    <property type="component" value="Unassembled WGS sequence"/>
</dbReference>
<keyword evidence="1" id="KW-0732">Signal</keyword>
<evidence type="ECO:0008006" key="4">
    <source>
        <dbReference type="Google" id="ProtNLM"/>
    </source>
</evidence>
<reference evidence="2" key="1">
    <citation type="submission" date="2020-10" db="EMBL/GenBank/DDBJ databases">
        <authorList>
            <person name="Gilroy R."/>
        </authorList>
    </citation>
    <scope>NUCLEOTIDE SEQUENCE</scope>
    <source>
        <strain evidence="2">ChiBcolR7-354</strain>
    </source>
</reference>
<dbReference type="PROSITE" id="PS51257">
    <property type="entry name" value="PROKAR_LIPOPROTEIN"/>
    <property type="match status" value="1"/>
</dbReference>
<feature type="chain" id="PRO_5038600973" description="Lipoprotein" evidence="1">
    <location>
        <begin position="25"/>
        <end position="188"/>
    </location>
</feature>
<evidence type="ECO:0000256" key="1">
    <source>
        <dbReference type="SAM" id="SignalP"/>
    </source>
</evidence>
<comment type="caution">
    <text evidence="2">The sequence shown here is derived from an EMBL/GenBank/DDBJ whole genome shotgun (WGS) entry which is preliminary data.</text>
</comment>
<name>A0A9D1CS58_9FIRM</name>
<dbReference type="EMBL" id="DVGA01000044">
    <property type="protein sequence ID" value="HIQ78502.1"/>
    <property type="molecule type" value="Genomic_DNA"/>
</dbReference>
<proteinExistence type="predicted"/>
<accession>A0A9D1CS58</accession>
<dbReference type="AlphaFoldDB" id="A0A9D1CS58"/>
<organism evidence="2 3">
    <name type="scientific">Candidatus Scatomorpha intestinavium</name>
    <dbReference type="NCBI Taxonomy" id="2840922"/>
    <lineage>
        <taxon>Bacteria</taxon>
        <taxon>Bacillati</taxon>
        <taxon>Bacillota</taxon>
        <taxon>Clostridia</taxon>
        <taxon>Eubacteriales</taxon>
        <taxon>Candidatus Scatomorpha</taxon>
    </lineage>
</organism>
<sequence>MRLRSAAAPLAAAMLLLSACSAESSLEDFEALRSELAGAESVHITARVVAAGETPEEYVLTFDGGEDGCTVAVSEPEALAGISARITDGGTEIEYGSMVLAAGDMNGAGLSAVTALPRLAEAIGGAHASLSWTEGEESVVSLVPSDSESVELRLGADGTPLSAEFTGSGGEVLIMCEIREFSLTATED</sequence>
<gene>
    <name evidence="2" type="ORF">IAB77_04520</name>
</gene>
<reference evidence="2" key="2">
    <citation type="journal article" date="2021" name="PeerJ">
        <title>Extensive microbial diversity within the chicken gut microbiome revealed by metagenomics and culture.</title>
        <authorList>
            <person name="Gilroy R."/>
            <person name="Ravi A."/>
            <person name="Getino M."/>
            <person name="Pursley I."/>
            <person name="Horton D.L."/>
            <person name="Alikhan N.F."/>
            <person name="Baker D."/>
            <person name="Gharbi K."/>
            <person name="Hall N."/>
            <person name="Watson M."/>
            <person name="Adriaenssens E.M."/>
            <person name="Foster-Nyarko E."/>
            <person name="Jarju S."/>
            <person name="Secka A."/>
            <person name="Antonio M."/>
            <person name="Oren A."/>
            <person name="Chaudhuri R.R."/>
            <person name="La Ragione R."/>
            <person name="Hildebrand F."/>
            <person name="Pallen M.J."/>
        </authorList>
    </citation>
    <scope>NUCLEOTIDE SEQUENCE</scope>
    <source>
        <strain evidence="2">ChiBcolR7-354</strain>
    </source>
</reference>
<evidence type="ECO:0000313" key="2">
    <source>
        <dbReference type="EMBL" id="HIQ78502.1"/>
    </source>
</evidence>
<protein>
    <recommendedName>
        <fullName evidence="4">Lipoprotein</fullName>
    </recommendedName>
</protein>